<dbReference type="Pfam" id="PF00583">
    <property type="entry name" value="Acetyltransf_1"/>
    <property type="match status" value="1"/>
</dbReference>
<evidence type="ECO:0000313" key="5">
    <source>
        <dbReference type="Proteomes" id="UP000248925"/>
    </source>
</evidence>
<name>A0A2W4CRR4_9HYPH</name>
<gene>
    <name evidence="4" type="ORF">CPY51_07765</name>
</gene>
<dbReference type="Gene3D" id="3.40.630.30">
    <property type="match status" value="1"/>
</dbReference>
<evidence type="ECO:0000313" key="4">
    <source>
        <dbReference type="EMBL" id="PZM15212.1"/>
    </source>
</evidence>
<evidence type="ECO:0000256" key="1">
    <source>
        <dbReference type="ARBA" id="ARBA00022679"/>
    </source>
</evidence>
<keyword evidence="1 4" id="KW-0808">Transferase</keyword>
<organism evidence="4 5">
    <name type="scientific">Rhizobium tubonense</name>
    <dbReference type="NCBI Taxonomy" id="484088"/>
    <lineage>
        <taxon>Bacteria</taxon>
        <taxon>Pseudomonadati</taxon>
        <taxon>Pseudomonadota</taxon>
        <taxon>Alphaproteobacteria</taxon>
        <taxon>Hyphomicrobiales</taxon>
        <taxon>Rhizobiaceae</taxon>
        <taxon>Rhizobium/Agrobacterium group</taxon>
        <taxon>Rhizobium</taxon>
    </lineage>
</organism>
<dbReference type="InterPro" id="IPR050832">
    <property type="entry name" value="Bact_Acetyltransf"/>
</dbReference>
<dbReference type="GO" id="GO:0016747">
    <property type="term" value="F:acyltransferase activity, transferring groups other than amino-acyl groups"/>
    <property type="evidence" value="ECO:0007669"/>
    <property type="project" value="InterPro"/>
</dbReference>
<dbReference type="PANTHER" id="PTHR43877">
    <property type="entry name" value="AMINOALKYLPHOSPHONATE N-ACETYLTRANSFERASE-RELATED-RELATED"/>
    <property type="match status" value="1"/>
</dbReference>
<proteinExistence type="predicted"/>
<evidence type="ECO:0000256" key="2">
    <source>
        <dbReference type="ARBA" id="ARBA00023315"/>
    </source>
</evidence>
<dbReference type="InterPro" id="IPR016181">
    <property type="entry name" value="Acyl_CoA_acyltransferase"/>
</dbReference>
<dbReference type="AlphaFoldDB" id="A0A2W4CRR4"/>
<dbReference type="OrthoDB" id="9789603at2"/>
<sequence>MTDATLMRLDESFSQWDALLDLIVASFAYMNDLIDPPSSALALTPQSLKQKAEVEIGYVALEGEAMIGCIFCRPEDQCLYIGKLAVLPVAQGRGIGKQMLTLAEEMARERSLPELRLETRIELTGNHAVFTTWGFRKTAENSHPGFDRTTSIEMRKTLASAPAARGLAADDRR</sequence>
<dbReference type="PROSITE" id="PS51186">
    <property type="entry name" value="GNAT"/>
    <property type="match status" value="1"/>
</dbReference>
<dbReference type="CDD" id="cd04301">
    <property type="entry name" value="NAT_SF"/>
    <property type="match status" value="1"/>
</dbReference>
<dbReference type="InterPro" id="IPR000182">
    <property type="entry name" value="GNAT_dom"/>
</dbReference>
<dbReference type="PANTHER" id="PTHR43877:SF2">
    <property type="entry name" value="AMINOALKYLPHOSPHONATE N-ACETYLTRANSFERASE-RELATED"/>
    <property type="match status" value="1"/>
</dbReference>
<evidence type="ECO:0000259" key="3">
    <source>
        <dbReference type="PROSITE" id="PS51186"/>
    </source>
</evidence>
<dbReference type="EMBL" id="PCDP01000026">
    <property type="protein sequence ID" value="PZM15212.1"/>
    <property type="molecule type" value="Genomic_DNA"/>
</dbReference>
<dbReference type="RefSeq" id="WP_111159706.1">
    <property type="nucleotide sequence ID" value="NZ_PCDP01000026.1"/>
</dbReference>
<comment type="caution">
    <text evidence="4">The sequence shown here is derived from an EMBL/GenBank/DDBJ whole genome shotgun (WGS) entry which is preliminary data.</text>
</comment>
<keyword evidence="5" id="KW-1185">Reference proteome</keyword>
<dbReference type="SUPFAM" id="SSF55729">
    <property type="entry name" value="Acyl-CoA N-acyltransferases (Nat)"/>
    <property type="match status" value="1"/>
</dbReference>
<keyword evidence="2" id="KW-0012">Acyltransferase</keyword>
<reference evidence="4 5" key="1">
    <citation type="journal article" date="2018" name="Sci. Rep.">
        <title>Rhizobium tumorigenes sp. nov., a novel plant tumorigenic bacterium isolated from cane gall tumors on thornless blackberry.</title>
        <authorList>
            <person name="Kuzmanovi N."/>
            <person name="Smalla K."/>
            <person name="Gronow S."/>
            <person name="PuBawska J."/>
        </authorList>
    </citation>
    <scope>NUCLEOTIDE SEQUENCE [LARGE SCALE GENOMIC DNA]</scope>
    <source>
        <strain evidence="4 5">CCBAU 85046</strain>
    </source>
</reference>
<protein>
    <submittedName>
        <fullName evidence="4">GNAT family N-acetyltransferase</fullName>
    </submittedName>
</protein>
<dbReference type="Proteomes" id="UP000248925">
    <property type="component" value="Unassembled WGS sequence"/>
</dbReference>
<feature type="domain" description="N-acetyltransferase" evidence="3">
    <location>
        <begin position="4"/>
        <end position="159"/>
    </location>
</feature>
<accession>A0A2W4CRR4</accession>